<dbReference type="SMART" id="SM00160">
    <property type="entry name" value="RanBD"/>
    <property type="match status" value="1"/>
</dbReference>
<dbReference type="Pfam" id="PF00638">
    <property type="entry name" value="Ran_BP1"/>
    <property type="match status" value="1"/>
</dbReference>
<comment type="caution">
    <text evidence="3">The sequence shown here is derived from an EMBL/GenBank/DDBJ whole genome shotgun (WGS) entry which is preliminary data.</text>
</comment>
<feature type="compositionally biased region" description="Basic and acidic residues" evidence="1">
    <location>
        <begin position="10"/>
        <end position="20"/>
    </location>
</feature>
<gene>
    <name evidence="3" type="ORF">N8I77_008155</name>
</gene>
<dbReference type="Proteomes" id="UP001265746">
    <property type="component" value="Unassembled WGS sequence"/>
</dbReference>
<feature type="region of interest" description="Disordered" evidence="1">
    <location>
        <begin position="220"/>
        <end position="243"/>
    </location>
</feature>
<dbReference type="FunFam" id="2.30.29.30:FF:000254">
    <property type="entry name" value="Ran-specific GTPase-activating protein 1"/>
    <property type="match status" value="1"/>
</dbReference>
<dbReference type="GO" id="GO:0006913">
    <property type="term" value="P:nucleocytoplasmic transport"/>
    <property type="evidence" value="ECO:0007669"/>
    <property type="project" value="InterPro"/>
</dbReference>
<dbReference type="InterPro" id="IPR045256">
    <property type="entry name" value="RanBP1_RanBD"/>
</dbReference>
<dbReference type="InterPro" id="IPR000156">
    <property type="entry name" value="Ran_bind_dom"/>
</dbReference>
<dbReference type="AlphaFoldDB" id="A0AAD9SFV4"/>
<accession>A0AAD9SFV4</accession>
<dbReference type="CDD" id="cd13179">
    <property type="entry name" value="RanBD_RanBP1"/>
    <property type="match status" value="1"/>
</dbReference>
<sequence length="243" mass="26765">MSSAENPAKPVEETKTEEAKPVTSSAVFSMFGGGAKKEKKDDEEDRGDNSGSAKAQRDAAAAAKDGEEGEDAPESEDVHFEPVIRLTEKVETKTNEEAEEQLFKMRAKLFVFKKDAQEWKERGTGDVRLLKHKENGKTRLVMRRDKTLKVCANHYIVPEMKLSPNVGSDRSWVWNAAADVSEGEAEAVTLAIRFANSENANAFKDAFIKAQKDNEALFDADAPAEAVQTKDDEPKEAKEAEAA</sequence>
<dbReference type="PANTHER" id="PTHR23138:SF87">
    <property type="entry name" value="E3 SUMO-PROTEIN LIGASE RANBP2"/>
    <property type="match status" value="1"/>
</dbReference>
<evidence type="ECO:0000313" key="4">
    <source>
        <dbReference type="Proteomes" id="UP001265746"/>
    </source>
</evidence>
<proteinExistence type="predicted"/>
<protein>
    <recommendedName>
        <fullName evidence="2">RanBD1 domain-containing protein</fullName>
    </recommendedName>
</protein>
<dbReference type="EMBL" id="JAUJFL010000004">
    <property type="protein sequence ID" value="KAK2605306.1"/>
    <property type="molecule type" value="Genomic_DNA"/>
</dbReference>
<evidence type="ECO:0000256" key="1">
    <source>
        <dbReference type="SAM" id="MobiDB-lite"/>
    </source>
</evidence>
<dbReference type="InterPro" id="IPR045255">
    <property type="entry name" value="RanBP1-like"/>
</dbReference>
<keyword evidence="4" id="KW-1185">Reference proteome</keyword>
<evidence type="ECO:0000259" key="2">
    <source>
        <dbReference type="PROSITE" id="PS50196"/>
    </source>
</evidence>
<feature type="domain" description="RanBD1" evidence="2">
    <location>
        <begin position="79"/>
        <end position="216"/>
    </location>
</feature>
<organism evidence="3 4">
    <name type="scientific">Phomopsis amygdali</name>
    <name type="common">Fusicoccum amygdali</name>
    <dbReference type="NCBI Taxonomy" id="1214568"/>
    <lineage>
        <taxon>Eukaryota</taxon>
        <taxon>Fungi</taxon>
        <taxon>Dikarya</taxon>
        <taxon>Ascomycota</taxon>
        <taxon>Pezizomycotina</taxon>
        <taxon>Sordariomycetes</taxon>
        <taxon>Sordariomycetidae</taxon>
        <taxon>Diaporthales</taxon>
        <taxon>Diaporthaceae</taxon>
        <taxon>Diaporthe</taxon>
    </lineage>
</organism>
<feature type="region of interest" description="Disordered" evidence="1">
    <location>
        <begin position="1"/>
        <end position="82"/>
    </location>
</feature>
<dbReference type="GO" id="GO:0005737">
    <property type="term" value="C:cytoplasm"/>
    <property type="evidence" value="ECO:0007669"/>
    <property type="project" value="TreeGrafter"/>
</dbReference>
<reference evidence="3" key="1">
    <citation type="submission" date="2023-06" db="EMBL/GenBank/DDBJ databases">
        <authorList>
            <person name="Noh H."/>
        </authorList>
    </citation>
    <scope>NUCLEOTIDE SEQUENCE</scope>
    <source>
        <strain evidence="3">DUCC20226</strain>
    </source>
</reference>
<dbReference type="Gene3D" id="2.30.29.30">
    <property type="entry name" value="Pleckstrin-homology domain (PH domain)/Phosphotyrosine-binding domain (PTB)"/>
    <property type="match status" value="1"/>
</dbReference>
<dbReference type="GO" id="GO:0005643">
    <property type="term" value="C:nuclear pore"/>
    <property type="evidence" value="ECO:0007669"/>
    <property type="project" value="TreeGrafter"/>
</dbReference>
<dbReference type="PANTHER" id="PTHR23138">
    <property type="entry name" value="RAN BINDING PROTEIN"/>
    <property type="match status" value="1"/>
</dbReference>
<dbReference type="PROSITE" id="PS50196">
    <property type="entry name" value="RANBD1"/>
    <property type="match status" value="1"/>
</dbReference>
<evidence type="ECO:0000313" key="3">
    <source>
        <dbReference type="EMBL" id="KAK2605306.1"/>
    </source>
</evidence>
<feature type="compositionally biased region" description="Basic and acidic residues" evidence="1">
    <location>
        <begin position="228"/>
        <end position="243"/>
    </location>
</feature>
<name>A0AAD9SFV4_PHOAM</name>
<dbReference type="GO" id="GO:0005096">
    <property type="term" value="F:GTPase activator activity"/>
    <property type="evidence" value="ECO:0007669"/>
    <property type="project" value="TreeGrafter"/>
</dbReference>
<feature type="compositionally biased region" description="Low complexity" evidence="1">
    <location>
        <begin position="50"/>
        <end position="63"/>
    </location>
</feature>
<dbReference type="InterPro" id="IPR011993">
    <property type="entry name" value="PH-like_dom_sf"/>
</dbReference>
<dbReference type="SUPFAM" id="SSF50729">
    <property type="entry name" value="PH domain-like"/>
    <property type="match status" value="1"/>
</dbReference>